<organism evidence="2">
    <name type="scientific">Darwinula stevensoni</name>
    <dbReference type="NCBI Taxonomy" id="69355"/>
    <lineage>
        <taxon>Eukaryota</taxon>
        <taxon>Metazoa</taxon>
        <taxon>Ecdysozoa</taxon>
        <taxon>Arthropoda</taxon>
        <taxon>Crustacea</taxon>
        <taxon>Oligostraca</taxon>
        <taxon>Ostracoda</taxon>
        <taxon>Podocopa</taxon>
        <taxon>Podocopida</taxon>
        <taxon>Darwinulocopina</taxon>
        <taxon>Darwinuloidea</taxon>
        <taxon>Darwinulidae</taxon>
        <taxon>Darwinula</taxon>
    </lineage>
</organism>
<dbReference type="EMBL" id="CAJPEV010004251">
    <property type="protein sequence ID" value="CAG0901459.1"/>
    <property type="molecule type" value="Genomic_DNA"/>
</dbReference>
<keyword evidence="1" id="KW-0812">Transmembrane</keyword>
<feature type="transmembrane region" description="Helical" evidence="1">
    <location>
        <begin position="17"/>
        <end position="39"/>
    </location>
</feature>
<feature type="transmembrane region" description="Helical" evidence="1">
    <location>
        <begin position="45"/>
        <end position="65"/>
    </location>
</feature>
<name>A0A7R9FRQ5_9CRUS</name>
<evidence type="ECO:0000313" key="2">
    <source>
        <dbReference type="EMBL" id="CAD7252259.1"/>
    </source>
</evidence>
<proteinExistence type="predicted"/>
<gene>
    <name evidence="2" type="ORF">DSTB1V02_LOCUS12017</name>
</gene>
<dbReference type="AlphaFoldDB" id="A0A7R9FRQ5"/>
<dbReference type="EMBL" id="LR903768">
    <property type="protein sequence ID" value="CAD7252259.1"/>
    <property type="molecule type" value="Genomic_DNA"/>
</dbReference>
<keyword evidence="1" id="KW-0472">Membrane</keyword>
<accession>A0A7R9FRQ5</accession>
<dbReference type="Proteomes" id="UP000677054">
    <property type="component" value="Unassembled WGS sequence"/>
</dbReference>
<protein>
    <submittedName>
        <fullName evidence="2">Uncharacterized protein</fullName>
    </submittedName>
</protein>
<evidence type="ECO:0000313" key="3">
    <source>
        <dbReference type="Proteomes" id="UP000677054"/>
    </source>
</evidence>
<evidence type="ECO:0000256" key="1">
    <source>
        <dbReference type="SAM" id="Phobius"/>
    </source>
</evidence>
<sequence>MDAYHHLRPEWERRRRLSLITFSLIGAPACALLIIGVLKAVPSHIVTYVIFAGALLVLFSLRFLVHAVYAKRDCIREYAIGDARMLDAKSSIDDKTSWPRISFTRMRLLRYHVKLILKNPSAAPVPLPQMQRRSRGMDRELGVWHTRTLPVVTYDARPHHRGGCVLPPVTLDACGLPMESEFMPPPSYEEALKLQREELSQPCDKAT</sequence>
<keyword evidence="3" id="KW-1185">Reference proteome</keyword>
<reference evidence="2" key="1">
    <citation type="submission" date="2020-11" db="EMBL/GenBank/DDBJ databases">
        <authorList>
            <person name="Tran Van P."/>
        </authorList>
    </citation>
    <scope>NUCLEOTIDE SEQUENCE</scope>
</reference>
<keyword evidence="1" id="KW-1133">Transmembrane helix</keyword>